<sequence length="138" mass="15689">MSSTPPPPQISWSFKDRRHLPTNGSNGAQPEDLSTTLLQMQVDVSMIRDKVNRCLFKIRDSLCLEMDELKHKLEDVRAGQLDMSHMINELENHIFSLQPTYVRTTVHIMAMKNKLCVFTGVFVVIAIVGVVLAANKYF</sequence>
<feature type="transmembrane region" description="Helical" evidence="2">
    <location>
        <begin position="115"/>
        <end position="134"/>
    </location>
</feature>
<feature type="region of interest" description="Disordered" evidence="1">
    <location>
        <begin position="1"/>
        <end position="32"/>
    </location>
</feature>
<dbReference type="EMBL" id="OX465080">
    <property type="protein sequence ID" value="CAI9281858.1"/>
    <property type="molecule type" value="Genomic_DNA"/>
</dbReference>
<reference evidence="3" key="1">
    <citation type="submission" date="2023-04" db="EMBL/GenBank/DDBJ databases">
        <authorList>
            <person name="Vijverberg K."/>
            <person name="Xiong W."/>
            <person name="Schranz E."/>
        </authorList>
    </citation>
    <scope>NUCLEOTIDE SEQUENCE</scope>
</reference>
<dbReference type="Proteomes" id="UP001177003">
    <property type="component" value="Chromosome 4"/>
</dbReference>
<proteinExistence type="predicted"/>
<evidence type="ECO:0000256" key="2">
    <source>
        <dbReference type="SAM" id="Phobius"/>
    </source>
</evidence>
<organism evidence="3 4">
    <name type="scientific">Lactuca saligna</name>
    <name type="common">Willowleaf lettuce</name>
    <dbReference type="NCBI Taxonomy" id="75948"/>
    <lineage>
        <taxon>Eukaryota</taxon>
        <taxon>Viridiplantae</taxon>
        <taxon>Streptophyta</taxon>
        <taxon>Embryophyta</taxon>
        <taxon>Tracheophyta</taxon>
        <taxon>Spermatophyta</taxon>
        <taxon>Magnoliopsida</taxon>
        <taxon>eudicotyledons</taxon>
        <taxon>Gunneridae</taxon>
        <taxon>Pentapetalae</taxon>
        <taxon>asterids</taxon>
        <taxon>campanulids</taxon>
        <taxon>Asterales</taxon>
        <taxon>Asteraceae</taxon>
        <taxon>Cichorioideae</taxon>
        <taxon>Cichorieae</taxon>
        <taxon>Lactucinae</taxon>
        <taxon>Lactuca</taxon>
    </lineage>
</organism>
<evidence type="ECO:0000313" key="4">
    <source>
        <dbReference type="Proteomes" id="UP001177003"/>
    </source>
</evidence>
<feature type="compositionally biased region" description="Polar residues" evidence="1">
    <location>
        <begin position="22"/>
        <end position="32"/>
    </location>
</feature>
<evidence type="ECO:0000313" key="3">
    <source>
        <dbReference type="EMBL" id="CAI9281858.1"/>
    </source>
</evidence>
<evidence type="ECO:0000256" key="1">
    <source>
        <dbReference type="SAM" id="MobiDB-lite"/>
    </source>
</evidence>
<name>A0AA35YX44_LACSI</name>
<gene>
    <name evidence="3" type="ORF">LSALG_LOCUS21529</name>
</gene>
<keyword evidence="4" id="KW-1185">Reference proteome</keyword>
<keyword evidence="2" id="KW-1133">Transmembrane helix</keyword>
<keyword evidence="2" id="KW-0812">Transmembrane</keyword>
<dbReference type="AlphaFoldDB" id="A0AA35YX44"/>
<keyword evidence="2" id="KW-0472">Membrane</keyword>
<protein>
    <submittedName>
        <fullName evidence="3">Uncharacterized protein</fullName>
    </submittedName>
</protein>
<accession>A0AA35YX44</accession>